<protein>
    <submittedName>
        <fullName evidence="4">Uncharacterized protein</fullName>
    </submittedName>
</protein>
<evidence type="ECO:0000313" key="3">
    <source>
        <dbReference type="EMBL" id="RGB19058.1"/>
    </source>
</evidence>
<evidence type="ECO:0000313" key="6">
    <source>
        <dbReference type="Proteomes" id="UP000260504"/>
    </source>
</evidence>
<evidence type="ECO:0000313" key="2">
    <source>
        <dbReference type="EMBL" id="PBJ88124.1"/>
    </source>
</evidence>
<dbReference type="EMBL" id="NWXB01000002">
    <property type="protein sequence ID" value="RQJ68570.1"/>
    <property type="molecule type" value="Genomic_DNA"/>
</dbReference>
<comment type="caution">
    <text evidence="4">The sequence shown here is derived from an EMBL/GenBank/DDBJ whole genome shotgun (WGS) entry which is preliminary data.</text>
</comment>
<evidence type="ECO:0000313" key="7">
    <source>
        <dbReference type="Proteomes" id="UP000283829"/>
    </source>
</evidence>
<dbReference type="AlphaFoldDB" id="A0A1V3SSD4"/>
<evidence type="ECO:0000313" key="4">
    <source>
        <dbReference type="EMBL" id="RQJ68570.1"/>
    </source>
</evidence>
<reference evidence="3 6" key="2">
    <citation type="submission" date="2017-08" db="EMBL/GenBank/DDBJ databases">
        <title>Meningococcal Conjunctivitis and Endemic Carriage at a Military Recruit Training Center.</title>
        <authorList>
            <person name="Bobb A.J."/>
            <person name="Galac M.R."/>
            <person name="Snesrud E."/>
            <person name="Clagett C.D."/>
        </authorList>
    </citation>
    <scope>NUCLEOTIDE SEQUENCE [LARGE SCALE GENOMIC DNA]</scope>
    <source>
        <strain evidence="3 6">MRSN431200</strain>
    </source>
</reference>
<feature type="transmembrane region" description="Helical" evidence="1">
    <location>
        <begin position="7"/>
        <end position="29"/>
    </location>
</feature>
<organism evidence="4 7">
    <name type="scientific">Neisseria meningitidis</name>
    <dbReference type="NCBI Taxonomy" id="487"/>
    <lineage>
        <taxon>Bacteria</taxon>
        <taxon>Pseudomonadati</taxon>
        <taxon>Pseudomonadota</taxon>
        <taxon>Betaproteobacteria</taxon>
        <taxon>Neisseriales</taxon>
        <taxon>Neisseriaceae</taxon>
        <taxon>Neisseria</taxon>
    </lineage>
</organism>
<reference evidence="4 7" key="3">
    <citation type="submission" date="2017-09" db="EMBL/GenBank/DDBJ databases">
        <title>Phenotypic and genotypic characterization of Colombian isolates of Neisseria meningitidis recovered from invasive disease.</title>
        <authorList>
            <person name="Duarte C."/>
            <person name="Gabastou J.M."/>
            <person name="Moreno J."/>
        </authorList>
    </citation>
    <scope>NUCLEOTIDE SEQUENCE [LARGE SCALE GENOMIC DNA]</scope>
    <source>
        <strain evidence="4 7">INS-Nm1124</strain>
    </source>
</reference>
<gene>
    <name evidence="3" type="ORF">CIJ84_00365</name>
    <name evidence="2" type="ORF">CNQ34_09990</name>
    <name evidence="4" type="ORF">COI09_01645</name>
</gene>
<proteinExistence type="predicted"/>
<accession>A0A1V3SSD4</accession>
<keyword evidence="1" id="KW-0812">Transmembrane</keyword>
<evidence type="ECO:0000256" key="1">
    <source>
        <dbReference type="SAM" id="Phobius"/>
    </source>
</evidence>
<dbReference type="EMBL" id="NVYQ01000007">
    <property type="protein sequence ID" value="RGB19058.1"/>
    <property type="molecule type" value="Genomic_DNA"/>
</dbReference>
<dbReference type="Proteomes" id="UP000260504">
    <property type="component" value="Unassembled WGS sequence"/>
</dbReference>
<dbReference type="Proteomes" id="UP000283829">
    <property type="component" value="Unassembled WGS sequence"/>
</dbReference>
<reference evidence="2" key="4">
    <citation type="submission" date="2017-09" db="EMBL/GenBank/DDBJ databases">
        <authorList>
            <person name="Kretz C."/>
            <person name="Retchless A."/>
            <person name="Wang X."/>
        </authorList>
    </citation>
    <scope>NUCLEOTIDE SEQUENCE</scope>
    <source>
        <strain evidence="2">M26503</strain>
    </source>
</reference>
<dbReference type="EMBL" id="NTLY01000002">
    <property type="protein sequence ID" value="PBJ88124.1"/>
    <property type="molecule type" value="Genomic_DNA"/>
</dbReference>
<dbReference type="Proteomes" id="UP000217930">
    <property type="component" value="Unassembled WGS sequence"/>
</dbReference>
<keyword evidence="1" id="KW-0472">Membrane</keyword>
<name>A0A1V3SSD4_NEIME</name>
<sequence>MPFAQSCAFFARILAIGSNSLILCVIFSMPQRILCSDTQGSTLSRIPYVARFWERAPLQTKQALPPSRKTGIQPIRKF</sequence>
<reference evidence="2 5" key="1">
    <citation type="journal article" date="2017" name="Clin. Infect. Dis.">
        <title>Increased Risk for Meningococcal Disease among Men who have Sex with Men in the United States, 2012-2015.</title>
        <authorList>
            <person name="Folaranmi T.A."/>
            <person name="Kretz C.B."/>
            <person name="Kamiya H."/>
            <person name="MacNeil J.R."/>
            <person name="Whaley M.J."/>
            <person name="Blain A."/>
            <person name="Antwi M."/>
            <person name="Dorsinville M."/>
            <person name="Pacilli M."/>
            <person name="Smith S."/>
            <person name="Civen R."/>
            <person name="Ngo V."/>
            <person name="Winter K."/>
            <person name="Harriman K."/>
            <person name="Wang X."/>
            <person name="Bowen V.B."/>
            <person name="Patel M."/>
            <person name="Martin S."/>
            <person name="Misegades L."/>
            <person name="Meyer S.A."/>
        </authorList>
    </citation>
    <scope>NUCLEOTIDE SEQUENCE [LARGE SCALE GENOMIC DNA]</scope>
    <source>
        <strain evidence="2 5">M26503</strain>
    </source>
</reference>
<keyword evidence="1" id="KW-1133">Transmembrane helix</keyword>
<evidence type="ECO:0000313" key="5">
    <source>
        <dbReference type="Proteomes" id="UP000217930"/>
    </source>
</evidence>